<feature type="region of interest" description="Disordered" evidence="1">
    <location>
        <begin position="1"/>
        <end position="33"/>
    </location>
</feature>
<dbReference type="EMBL" id="MN739974">
    <property type="protein sequence ID" value="QHT80822.1"/>
    <property type="molecule type" value="Genomic_DNA"/>
</dbReference>
<reference evidence="2" key="1">
    <citation type="journal article" date="2020" name="Nature">
        <title>Giant virus diversity and host interactions through global metagenomics.</title>
        <authorList>
            <person name="Schulz F."/>
            <person name="Roux S."/>
            <person name="Paez-Espino D."/>
            <person name="Jungbluth S."/>
            <person name="Walsh D.A."/>
            <person name="Denef V.J."/>
            <person name="McMahon K.D."/>
            <person name="Konstantinidis K.T."/>
            <person name="Eloe-Fadrosh E.A."/>
            <person name="Kyrpides N.C."/>
            <person name="Woyke T."/>
        </authorList>
    </citation>
    <scope>NUCLEOTIDE SEQUENCE</scope>
    <source>
        <strain evidence="2">GVMAG-M-3300023184-121</strain>
    </source>
</reference>
<dbReference type="AlphaFoldDB" id="A0A6C0HJN6"/>
<evidence type="ECO:0000256" key="1">
    <source>
        <dbReference type="SAM" id="MobiDB-lite"/>
    </source>
</evidence>
<evidence type="ECO:0000313" key="2">
    <source>
        <dbReference type="EMBL" id="QHT80822.1"/>
    </source>
</evidence>
<sequence>MASYYHPYDSDESDNSDTDDSEDAEDRRLQDPRYAILRAAGPALTTATDQQTYMTGPTVGAPWDETTNIKSLKDHVYLDPPKSTKTSLVSIKSSDRDRAVWPTPFRFQLKLPRTYKDITKFQLVQMSFPNNASNVQSIDLFTSSLVSSLIDKGVPQECMAFCVNVLDCSAGYASVALVEQGRINAMGSPFITTVTPQNTGLTDPQLANELTLVANSTPPLNLVTLSTFQDVFQNTGDASSLFNEPGDTYVSPLLSHRYTAHTKETIMNTYYTQQHIDSLGTISEDAAYVAYYFPILKEAVGTRRWKPFFSTCGLSDDAFTMSILGPFQGLDSPIYSTICHTNQLALDNYRPHLTFQLRPVNSYKWNYMAKEQRFVTLHDTLHTSLMRDMNKQYSTIWTQQLVDRNLNQNSFKSLKTNGIAYQCIYKHMERNLSTVLGESQFISSFQYHEGQDEMLCGYAADADMSELFRCTSTFGRIFGNYAGQSLTFGGLADYHSTLHGYYRMSQSTTATLSSIQGCIMENYHQYVASKYGEILPSSMIQSRSYLSGQGIPVSFVNQNLYIPGMPPNFNPTTDSSLVDLQGGLPVQTVASAASGGYQVVGQTVTCENICCYVLHNMVNSWYSCIPVNTVINSMAYRTGIINMNPNPFQIFSTLFQVANTDNKNFLMQINDEQGFNNMDVSMPENYGRSNETTGQVKLIAGKILMGAIGDTGVSQTVIQNPTVFENTLGKLDRLDIKIYYDDESMTPAWLYLPIFLSISEWNATFQIDEQVGFTNQHSGWGYRPSIPVPENPDSTPYLHFTHKDNPNNS</sequence>
<accession>A0A6C0HJN6</accession>
<proteinExistence type="predicted"/>
<evidence type="ECO:0008006" key="3">
    <source>
        <dbReference type="Google" id="ProtNLM"/>
    </source>
</evidence>
<protein>
    <recommendedName>
        <fullName evidence="3">Major capsid protein</fullName>
    </recommendedName>
</protein>
<organism evidence="2">
    <name type="scientific">viral metagenome</name>
    <dbReference type="NCBI Taxonomy" id="1070528"/>
    <lineage>
        <taxon>unclassified sequences</taxon>
        <taxon>metagenomes</taxon>
        <taxon>organismal metagenomes</taxon>
    </lineage>
</organism>
<name>A0A6C0HJN6_9ZZZZ</name>
<feature type="compositionally biased region" description="Acidic residues" evidence="1">
    <location>
        <begin position="10"/>
        <end position="24"/>
    </location>
</feature>